<gene>
    <name evidence="2" type="ORF">ACRB68_17980</name>
</gene>
<organism evidence="2 3">
    <name type="scientific">Actinomadura macrotermitis</name>
    <dbReference type="NCBI Taxonomy" id="2585200"/>
    <lineage>
        <taxon>Bacteria</taxon>
        <taxon>Bacillati</taxon>
        <taxon>Actinomycetota</taxon>
        <taxon>Actinomycetes</taxon>
        <taxon>Streptosporangiales</taxon>
        <taxon>Thermomonosporaceae</taxon>
        <taxon>Actinomadura</taxon>
    </lineage>
</organism>
<dbReference type="RefSeq" id="WP_153531647.1">
    <property type="nucleotide sequence ID" value="NZ_WEGH01000001.1"/>
</dbReference>
<keyword evidence="3" id="KW-1185">Reference proteome</keyword>
<evidence type="ECO:0000256" key="1">
    <source>
        <dbReference type="SAM" id="MobiDB-lite"/>
    </source>
</evidence>
<evidence type="ECO:0000313" key="2">
    <source>
        <dbReference type="EMBL" id="MQY03753.1"/>
    </source>
</evidence>
<accession>A0A7K0BRD2</accession>
<dbReference type="AlphaFoldDB" id="A0A7K0BRD2"/>
<dbReference type="OrthoDB" id="3481364at2"/>
<proteinExistence type="predicted"/>
<name>A0A7K0BRD2_9ACTN</name>
<feature type="compositionally biased region" description="Low complexity" evidence="1">
    <location>
        <begin position="59"/>
        <end position="80"/>
    </location>
</feature>
<comment type="caution">
    <text evidence="2">The sequence shown here is derived from an EMBL/GenBank/DDBJ whole genome shotgun (WGS) entry which is preliminary data.</text>
</comment>
<dbReference type="Proteomes" id="UP000487268">
    <property type="component" value="Unassembled WGS sequence"/>
</dbReference>
<protein>
    <submittedName>
        <fullName evidence="2">Uncharacterized protein</fullName>
    </submittedName>
</protein>
<sequence length="209" mass="22328">MRVRLVRPSSYGGRPSPRTLRAPVAFVGALLLVSGLAACGQERSGNGAFKPSGGDEDTAAAAPAGTAPSQAGAPSAQPTAQVNETVLERYRAYQAMYKRVYEINDASELATVAADPLLSEVTKDVERTKAKGEIWRFTNVSNPRIYARAKDGQTVFIVDCLRTLAGYRFSAKTGKRTGGGSGDAYLYRVAVKYDAGAWKVSDAVRDKKC</sequence>
<feature type="region of interest" description="Disordered" evidence="1">
    <location>
        <begin position="47"/>
        <end position="80"/>
    </location>
</feature>
<reference evidence="2 3" key="1">
    <citation type="submission" date="2019-10" db="EMBL/GenBank/DDBJ databases">
        <title>Actinomadura rubteroloni sp. nov. and Actinomadura macrotermitis sp. nov., isolated from the gut of fungus growing-termite Macrotermes natalensis.</title>
        <authorList>
            <person name="Benndorf R."/>
            <person name="Martin K."/>
            <person name="Kuefner M."/>
            <person name="De Beer W."/>
            <person name="Kaster A.-K."/>
            <person name="Vollmers J."/>
            <person name="Poulsen M."/>
            <person name="Beemelmanns C."/>
        </authorList>
    </citation>
    <scope>NUCLEOTIDE SEQUENCE [LARGE SCALE GENOMIC DNA]</scope>
    <source>
        <strain evidence="2 3">RB68</strain>
    </source>
</reference>
<evidence type="ECO:0000313" key="3">
    <source>
        <dbReference type="Proteomes" id="UP000487268"/>
    </source>
</evidence>
<dbReference type="EMBL" id="WEGH01000001">
    <property type="protein sequence ID" value="MQY03753.1"/>
    <property type="molecule type" value="Genomic_DNA"/>
</dbReference>